<evidence type="ECO:0000313" key="5">
    <source>
        <dbReference type="Proteomes" id="UP000198287"/>
    </source>
</evidence>
<evidence type="ECO:0000256" key="2">
    <source>
        <dbReference type="SAM" id="SignalP"/>
    </source>
</evidence>
<dbReference type="Pfam" id="PF13383">
    <property type="entry name" value="Methyltransf_22"/>
    <property type="match status" value="1"/>
</dbReference>
<accession>A0A226DZP8</accession>
<comment type="caution">
    <text evidence="4">The sequence shown here is derived from an EMBL/GenBank/DDBJ whole genome shotgun (WGS) entry which is preliminary data.</text>
</comment>
<dbReference type="Proteomes" id="UP000198287">
    <property type="component" value="Unassembled WGS sequence"/>
</dbReference>
<dbReference type="PANTHER" id="PTHR32026:SF10">
    <property type="entry name" value="METHYLTRANSFERASE-LIKE PROTEIN 24-RELATED"/>
    <property type="match status" value="1"/>
</dbReference>
<name>A0A226DZP8_FOLCA</name>
<protein>
    <recommendedName>
        <fullName evidence="3">Methyltransferase domain-containing protein</fullName>
    </recommendedName>
</protein>
<evidence type="ECO:0000313" key="4">
    <source>
        <dbReference type="EMBL" id="OXA50171.1"/>
    </source>
</evidence>
<proteinExistence type="predicted"/>
<evidence type="ECO:0000256" key="1">
    <source>
        <dbReference type="SAM" id="MobiDB-lite"/>
    </source>
</evidence>
<sequence>MNPYPRAGLALVILLLWIIIYRNVRTKSSPEESQTVSEGQDEQLEEKSELPTQGNLISLENPTEENYYHNFLRVQLSNSEKSYQEYRRRRREFVGSDLTKVNPWSHEKVMFFWDYFLPQFSCPYTVQRIGTLGDGGKWVCGMELFDTGNSEELFSNQDRPCIIYSFGVGKESSFEAEFLNRTNCEIWAYDASVNRMGGHVITPHPRVHFNKVFIQPRGNATLGSLMKQENSKNGKPPVGNISLVPRNRFENLGIGLST</sequence>
<dbReference type="PANTHER" id="PTHR32026">
    <property type="entry name" value="METHYLTRANSFERASE-LIKE PROTEIN 24"/>
    <property type="match status" value="1"/>
</dbReference>
<keyword evidence="5" id="KW-1185">Reference proteome</keyword>
<feature type="region of interest" description="Disordered" evidence="1">
    <location>
        <begin position="30"/>
        <end position="55"/>
    </location>
</feature>
<dbReference type="STRING" id="158441.A0A226DZP8"/>
<reference evidence="4 5" key="1">
    <citation type="submission" date="2015-12" db="EMBL/GenBank/DDBJ databases">
        <title>The genome of Folsomia candida.</title>
        <authorList>
            <person name="Faddeeva A."/>
            <person name="Derks M.F."/>
            <person name="Anvar Y."/>
            <person name="Smit S."/>
            <person name="Van Straalen N."/>
            <person name="Roelofs D."/>
        </authorList>
    </citation>
    <scope>NUCLEOTIDE SEQUENCE [LARGE SCALE GENOMIC DNA]</scope>
    <source>
        <strain evidence="4 5">VU population</strain>
        <tissue evidence="4">Whole body</tissue>
    </source>
</reference>
<dbReference type="AlphaFoldDB" id="A0A226DZP8"/>
<gene>
    <name evidence="4" type="ORF">Fcan01_14965</name>
</gene>
<feature type="chain" id="PRO_5012623943" description="Methyltransferase domain-containing protein" evidence="2">
    <location>
        <begin position="27"/>
        <end position="258"/>
    </location>
</feature>
<feature type="signal peptide" evidence="2">
    <location>
        <begin position="1"/>
        <end position="26"/>
    </location>
</feature>
<evidence type="ECO:0000259" key="3">
    <source>
        <dbReference type="Pfam" id="PF13383"/>
    </source>
</evidence>
<keyword evidence="2" id="KW-0732">Signal</keyword>
<feature type="domain" description="Methyltransferase" evidence="3">
    <location>
        <begin position="85"/>
        <end position="191"/>
    </location>
</feature>
<organism evidence="4 5">
    <name type="scientific">Folsomia candida</name>
    <name type="common">Springtail</name>
    <dbReference type="NCBI Taxonomy" id="158441"/>
    <lineage>
        <taxon>Eukaryota</taxon>
        <taxon>Metazoa</taxon>
        <taxon>Ecdysozoa</taxon>
        <taxon>Arthropoda</taxon>
        <taxon>Hexapoda</taxon>
        <taxon>Collembola</taxon>
        <taxon>Entomobryomorpha</taxon>
        <taxon>Isotomoidea</taxon>
        <taxon>Isotomidae</taxon>
        <taxon>Proisotominae</taxon>
        <taxon>Folsomia</taxon>
    </lineage>
</organism>
<dbReference type="InterPro" id="IPR025714">
    <property type="entry name" value="Methyltranfer_dom"/>
</dbReference>
<dbReference type="OrthoDB" id="10006218at2759"/>
<dbReference type="EMBL" id="LNIX01000009">
    <property type="protein sequence ID" value="OXA50171.1"/>
    <property type="molecule type" value="Genomic_DNA"/>
</dbReference>
<dbReference type="InterPro" id="IPR026913">
    <property type="entry name" value="METTL24"/>
</dbReference>